<feature type="compositionally biased region" description="Polar residues" evidence="1">
    <location>
        <begin position="484"/>
        <end position="501"/>
    </location>
</feature>
<feature type="region of interest" description="Disordered" evidence="1">
    <location>
        <begin position="805"/>
        <end position="891"/>
    </location>
</feature>
<dbReference type="HOGENOM" id="CLU_287309_0_0_1"/>
<feature type="region of interest" description="Disordered" evidence="1">
    <location>
        <begin position="919"/>
        <end position="970"/>
    </location>
</feature>
<feature type="compositionally biased region" description="Polar residues" evidence="1">
    <location>
        <begin position="127"/>
        <end position="137"/>
    </location>
</feature>
<feature type="region of interest" description="Disordered" evidence="1">
    <location>
        <begin position="351"/>
        <end position="377"/>
    </location>
</feature>
<gene>
    <name evidence="2" type="ORF">PHSY_002888</name>
</gene>
<feature type="region of interest" description="Disordered" evidence="1">
    <location>
        <begin position="526"/>
        <end position="548"/>
    </location>
</feature>
<proteinExistence type="predicted"/>
<feature type="compositionally biased region" description="Polar residues" evidence="1">
    <location>
        <begin position="806"/>
        <end position="825"/>
    </location>
</feature>
<feature type="compositionally biased region" description="Polar residues" evidence="1">
    <location>
        <begin position="144"/>
        <end position="153"/>
    </location>
</feature>
<feature type="compositionally biased region" description="Basic and acidic residues" evidence="1">
    <location>
        <begin position="1027"/>
        <end position="1042"/>
    </location>
</feature>
<dbReference type="Proteomes" id="UP000014071">
    <property type="component" value="Unassembled WGS sequence"/>
</dbReference>
<reference evidence="3" key="1">
    <citation type="journal article" date="2013" name="Genome Announc.">
        <title>Draft genome sequence of the basidiomycetous yeast-like fungus Pseudozyma hubeiensis SY62, which produces an abundant amount of the biosurfactant mannosylerythritol lipids.</title>
        <authorList>
            <person name="Konishi M."/>
            <person name="Hatada Y."/>
            <person name="Horiuchi J."/>
        </authorList>
    </citation>
    <scope>NUCLEOTIDE SEQUENCE [LARGE SCALE GENOMIC DNA]</scope>
    <source>
        <strain evidence="3">SY62</strain>
    </source>
</reference>
<feature type="region of interest" description="Disordered" evidence="1">
    <location>
        <begin position="484"/>
        <end position="510"/>
    </location>
</feature>
<feature type="compositionally biased region" description="Basic and acidic residues" evidence="1">
    <location>
        <begin position="1004"/>
        <end position="1017"/>
    </location>
</feature>
<dbReference type="GeneID" id="24108179"/>
<organism evidence="2 3">
    <name type="scientific">Pseudozyma hubeiensis (strain SY62)</name>
    <name type="common">Yeast</name>
    <dbReference type="NCBI Taxonomy" id="1305764"/>
    <lineage>
        <taxon>Eukaryota</taxon>
        <taxon>Fungi</taxon>
        <taxon>Dikarya</taxon>
        <taxon>Basidiomycota</taxon>
        <taxon>Ustilaginomycotina</taxon>
        <taxon>Ustilaginomycetes</taxon>
        <taxon>Ustilaginales</taxon>
        <taxon>Ustilaginaceae</taxon>
        <taxon>Pseudozyma</taxon>
    </lineage>
</organism>
<feature type="compositionally biased region" description="Acidic residues" evidence="1">
    <location>
        <begin position="872"/>
        <end position="891"/>
    </location>
</feature>
<accession>R9P1X1</accession>
<evidence type="ECO:0000313" key="3">
    <source>
        <dbReference type="Proteomes" id="UP000014071"/>
    </source>
</evidence>
<name>R9P1X1_PSEHS</name>
<feature type="compositionally biased region" description="Low complexity" evidence="1">
    <location>
        <begin position="210"/>
        <end position="220"/>
    </location>
</feature>
<feature type="compositionally biased region" description="Low complexity" evidence="1">
    <location>
        <begin position="960"/>
        <end position="970"/>
    </location>
</feature>
<feature type="region of interest" description="Disordered" evidence="1">
    <location>
        <begin position="185"/>
        <end position="225"/>
    </location>
</feature>
<keyword evidence="3" id="KW-1185">Reference proteome</keyword>
<dbReference type="EMBL" id="DF238793">
    <property type="protein sequence ID" value="GAC95313.1"/>
    <property type="molecule type" value="Genomic_DNA"/>
</dbReference>
<feature type="compositionally biased region" description="Low complexity" evidence="1">
    <location>
        <begin position="63"/>
        <end position="80"/>
    </location>
</feature>
<feature type="region of interest" description="Disordered" evidence="1">
    <location>
        <begin position="690"/>
        <end position="756"/>
    </location>
</feature>
<feature type="compositionally biased region" description="Basic and acidic residues" evidence="1">
    <location>
        <begin position="109"/>
        <end position="118"/>
    </location>
</feature>
<dbReference type="eggNOG" id="ENOG502RD87">
    <property type="taxonomic scope" value="Eukaryota"/>
</dbReference>
<feature type="compositionally biased region" description="Basic and acidic residues" evidence="1">
    <location>
        <begin position="856"/>
        <end position="871"/>
    </location>
</feature>
<dbReference type="RefSeq" id="XP_012188900.1">
    <property type="nucleotide sequence ID" value="XM_012333510.1"/>
</dbReference>
<dbReference type="OrthoDB" id="2554073at2759"/>
<feature type="compositionally biased region" description="Low complexity" evidence="1">
    <location>
        <begin position="708"/>
        <end position="719"/>
    </location>
</feature>
<feature type="compositionally biased region" description="Basic and acidic residues" evidence="1">
    <location>
        <begin position="919"/>
        <end position="928"/>
    </location>
</feature>
<dbReference type="AlphaFoldDB" id="R9P1X1"/>
<protein>
    <submittedName>
        <fullName evidence="2">Uncharacterized protein</fullName>
    </submittedName>
</protein>
<evidence type="ECO:0000256" key="1">
    <source>
        <dbReference type="SAM" id="MobiDB-lite"/>
    </source>
</evidence>
<evidence type="ECO:0000313" key="2">
    <source>
        <dbReference type="EMBL" id="GAC95313.1"/>
    </source>
</evidence>
<feature type="compositionally biased region" description="Low complexity" evidence="1">
    <location>
        <begin position="526"/>
        <end position="544"/>
    </location>
</feature>
<feature type="region of interest" description="Disordered" evidence="1">
    <location>
        <begin position="60"/>
        <end position="153"/>
    </location>
</feature>
<sequence>MGRLTQGHFDDVFLSKIKQACVRVLDQLNEANEIDQAFDLCSSVSRRNRVILSFLHDADQGRSSSVSSSSTSPPVTTLLPHNSVHPSREASIGTDSVASLSAQRRRRAREMQYVRDPNDSNDDSDSQATVGPSSSSRAHLDPSSARNPSMSQPDYTFEQFADHLDPTDKLLKRSLEIIIKETARQALARKRGPAHDPASASATSGSRDPAASLRSAIASSRADRGVAPSRLLDDETGFAHRMSRVLNIDSASSSRRYDTTTTDLDPTYQLLRSLRPASHPLNHASDRTNAAGSAERRTLRNFLPTSSDGLLGSTRDLLTSSQDSPSFAPRVARPITADQTLALRDERLAPAPHPATTRDSPEAQLSHRRSVVRPSSSISITPQTISARLAEASRRNAEAARTIVEAERLRSSQFIRTSIESLRASLFQLHMDLACTQLQNAQRDSTRAHRASANHDVGASYALVMDTIELFDDTLRRLSCLVSTTDHTSSSDPEPSVQDNAPRNADPSRMRTSMWRARNLLLLSSMSRRPDSPEGGSSSSEPSGTANSHDAELRAHQHLLATIQESHWTRADVPAPSSGAIRAWRRKLAAWYYLDRDSATYPDAPDITDDRTEAYARWHPDLELPYAIDDEIMASSTRPDPIADPRAAWQYARRHDDSIRNDLNRDEQVRYALASSSVASALQQLQRLRSQHDGGPQQGIAGQHSSRASPGEASALAEGSAEEADPDVSLTRTTSLSRRNAVRPLPLNNSDSSSIRSARSSLSLRRLHGSSGANASPSELHTALQYDNDAAEEEIVETSIEISTVPHSPQASADPTSTQAASSATDLLPPPDRPRAERSGSFTFVTTPAAVLRSRQRSESRSHVSTERPAADDIEGEGDDNDDGDTDAEEYIDLDLDLGMAGDYTFDFDLTDFLRSESRRLARRRDHDDGDDDDELDRDGVEASPRALRRRRSSARDADGSLSGDASPADIRVYVSGSGASTPAEARQATFEAYAQRARLLERRRRMDGQREGHDGDAAVEATLAIGDRDDANASHETSPDSRRRRRGRAIGGDGTPTDGRDSLPFTRRTSER</sequence>
<feature type="region of interest" description="Disordered" evidence="1">
    <location>
        <begin position="1004"/>
        <end position="1073"/>
    </location>
</feature>